<dbReference type="OrthoDB" id="3231855at2759"/>
<dbReference type="InterPro" id="IPR027417">
    <property type="entry name" value="P-loop_NTPase"/>
</dbReference>
<feature type="domain" description="Cyclic nucleotide phosphodiesterase catalytic" evidence="17">
    <location>
        <begin position="347"/>
        <end position="419"/>
    </location>
</feature>
<comment type="function">
    <text evidence="15">Catalyzes the formation of 2'-nucleotide products from 2',3'-cyclic substrates. May participate in RNA metabolism in the myelinating cell, CNP is the third most abundant protein in central nervous system myelin.</text>
</comment>
<dbReference type="Proteomes" id="UP000316759">
    <property type="component" value="Unassembled WGS sequence"/>
</dbReference>
<evidence type="ECO:0000256" key="4">
    <source>
        <dbReference type="ARBA" id="ARBA00008662"/>
    </source>
</evidence>
<evidence type="ECO:0000256" key="6">
    <source>
        <dbReference type="ARBA" id="ARBA00012317"/>
    </source>
</evidence>
<evidence type="ECO:0000256" key="13">
    <source>
        <dbReference type="ARBA" id="ARBA00023288"/>
    </source>
</evidence>
<keyword evidence="8" id="KW-0488">Methylation</keyword>
<dbReference type="InterPro" id="IPR009097">
    <property type="entry name" value="Cyclic_Pdiesterase"/>
</dbReference>
<keyword evidence="10" id="KW-0378">Hydrolase</keyword>
<dbReference type="PANTHER" id="PTHR10156:SF0">
    <property type="entry name" value="2',3'-CYCLIC-NUCLEOTIDE 3'-PHOSPHODIESTERASE"/>
    <property type="match status" value="1"/>
</dbReference>
<keyword evidence="12" id="KW-0472">Membrane</keyword>
<keyword evidence="11" id="KW-0694">RNA-binding</keyword>
<evidence type="ECO:0000259" key="17">
    <source>
        <dbReference type="Pfam" id="PF05881"/>
    </source>
</evidence>
<dbReference type="Pfam" id="PF05881">
    <property type="entry name" value="CNPase"/>
    <property type="match status" value="1"/>
</dbReference>
<dbReference type="Gene3D" id="3.40.50.300">
    <property type="entry name" value="P-loop containing nucleotide triphosphate hydrolases"/>
    <property type="match status" value="1"/>
</dbReference>
<evidence type="ECO:0000256" key="2">
    <source>
        <dbReference type="ARBA" id="ARBA00004223"/>
    </source>
</evidence>
<sequence length="439" mass="49825">MFQCSSFKMGNFFVHLCPTACCKLTKRSKYYRSESNHDADTSLLGNDHYPEEHESPTRMPSVRKIPTNHTVAPVDQPARTPKKQLFKRPYTLRQYVNFPFLTNDELAIWIVKSRFMFLMRGPPGSGKSFIAECIKTRFPTTMICSADEFWYLESNGEVYQFDVNRLDEAHEWCHQRARAAAESGISPLVIDNTNIRAWESRFYTDLARRFHYTVIMVTPQTPWRFDTEALAERNVHFVGLEAIESKVRNFELVFPLYYGWLWPAERGNTVPESISHGDSLGYDPLVQTTRLLQWAWESLVTVVGLPDVRVQLAAAFGLSDSAPSETLLQHWYSATEPCFGQGLQQSKAATIPHITAKYTRYGRAPGASQYGQSGAVTQSLMGQLSTVQVTGLFISVRTVGVRIRLPADDLILRHLWAGEDQAVLSVDRSAYDGTLLNLF</sequence>
<feature type="region of interest" description="Disordered" evidence="16">
    <location>
        <begin position="41"/>
        <end position="63"/>
    </location>
</feature>
<dbReference type="SUPFAM" id="SSF55144">
    <property type="entry name" value="LigT-like"/>
    <property type="match status" value="1"/>
</dbReference>
<dbReference type="EC" id="3.1.4.37" evidence="6"/>
<dbReference type="STRING" id="46835.A0A504YDP3"/>
<dbReference type="GO" id="GO:0016020">
    <property type="term" value="C:membrane"/>
    <property type="evidence" value="ECO:0007669"/>
    <property type="project" value="UniProtKB-SubCell"/>
</dbReference>
<protein>
    <recommendedName>
        <fullName evidence="7">2',3'-cyclic-nucleotide 3'-phosphodiesterase</fullName>
        <ecNumber evidence="6">3.1.4.37</ecNumber>
    </recommendedName>
</protein>
<evidence type="ECO:0000256" key="9">
    <source>
        <dbReference type="ARBA" id="ARBA00022553"/>
    </source>
</evidence>
<evidence type="ECO:0000256" key="10">
    <source>
        <dbReference type="ARBA" id="ARBA00022801"/>
    </source>
</evidence>
<evidence type="ECO:0000313" key="19">
    <source>
        <dbReference type="Proteomes" id="UP000316759"/>
    </source>
</evidence>
<evidence type="ECO:0000256" key="7">
    <source>
        <dbReference type="ARBA" id="ARBA00014478"/>
    </source>
</evidence>
<evidence type="ECO:0000256" key="16">
    <source>
        <dbReference type="SAM" id="MobiDB-lite"/>
    </source>
</evidence>
<evidence type="ECO:0000256" key="15">
    <source>
        <dbReference type="ARBA" id="ARBA00045937"/>
    </source>
</evidence>
<accession>A0A504YDP3</accession>
<dbReference type="SUPFAM" id="SSF52540">
    <property type="entry name" value="P-loop containing nucleoside triphosphate hydrolases"/>
    <property type="match status" value="1"/>
</dbReference>
<evidence type="ECO:0000256" key="5">
    <source>
        <dbReference type="ARBA" id="ARBA00011781"/>
    </source>
</evidence>
<comment type="subcellular location">
    <subcellularLocation>
        <location evidence="2">Melanosome</location>
    </subcellularLocation>
    <subcellularLocation>
        <location evidence="3">Membrane</location>
        <topology evidence="3">Lipid-anchor</topology>
    </subcellularLocation>
</comment>
<keyword evidence="9" id="KW-0597">Phosphoprotein</keyword>
<evidence type="ECO:0000313" key="18">
    <source>
        <dbReference type="EMBL" id="TPP59254.1"/>
    </source>
</evidence>
<dbReference type="GO" id="GO:0003723">
    <property type="term" value="F:RNA binding"/>
    <property type="evidence" value="ECO:0007669"/>
    <property type="project" value="UniProtKB-KW"/>
</dbReference>
<reference evidence="18 19" key="1">
    <citation type="submission" date="2019-04" db="EMBL/GenBank/DDBJ databases">
        <title>Annotation for the trematode Fasciola gigantica.</title>
        <authorList>
            <person name="Choi Y.-J."/>
        </authorList>
    </citation>
    <scope>NUCLEOTIDE SEQUENCE [LARGE SCALE GENOMIC DNA]</scope>
    <source>
        <strain evidence="18">Uganda_cow_1</strain>
    </source>
</reference>
<dbReference type="AlphaFoldDB" id="A0A504YDP3"/>
<organism evidence="18 19">
    <name type="scientific">Fasciola gigantica</name>
    <name type="common">Giant liver fluke</name>
    <dbReference type="NCBI Taxonomy" id="46835"/>
    <lineage>
        <taxon>Eukaryota</taxon>
        <taxon>Metazoa</taxon>
        <taxon>Spiralia</taxon>
        <taxon>Lophotrochozoa</taxon>
        <taxon>Platyhelminthes</taxon>
        <taxon>Trematoda</taxon>
        <taxon>Digenea</taxon>
        <taxon>Plagiorchiida</taxon>
        <taxon>Echinostomata</taxon>
        <taxon>Echinostomatoidea</taxon>
        <taxon>Fasciolidae</taxon>
        <taxon>Fasciola</taxon>
    </lineage>
</organism>
<dbReference type="Gene3D" id="3.90.1740.10">
    <property type="entry name" value="2',3'-cyclic nucleotide 3'-phosphodiesterase superfamily"/>
    <property type="match status" value="1"/>
</dbReference>
<name>A0A504YDP3_FASGI</name>
<gene>
    <name evidence="18" type="ORF">FGIG_08721</name>
</gene>
<evidence type="ECO:0000256" key="3">
    <source>
        <dbReference type="ARBA" id="ARBA00004635"/>
    </source>
</evidence>
<proteinExistence type="inferred from homology"/>
<comment type="similarity">
    <text evidence="4">Belongs to the 2H phosphoesterase superfamily. CNPase family.</text>
</comment>
<evidence type="ECO:0000256" key="8">
    <source>
        <dbReference type="ARBA" id="ARBA00022481"/>
    </source>
</evidence>
<keyword evidence="14" id="KW-0636">Prenylation</keyword>
<comment type="caution">
    <text evidence="18">The sequence shown here is derived from an EMBL/GenBank/DDBJ whole genome shotgun (WGS) entry which is preliminary data.</text>
</comment>
<evidence type="ECO:0000256" key="14">
    <source>
        <dbReference type="ARBA" id="ARBA00023289"/>
    </source>
</evidence>
<comment type="catalytic activity">
    <reaction evidence="1">
        <text>a nucleoside 2',3'-cyclic phosphate + H2O = a nucleoside 2'-phosphate + H(+)</text>
        <dbReference type="Rhea" id="RHEA:14489"/>
        <dbReference type="ChEBI" id="CHEBI:15377"/>
        <dbReference type="ChEBI" id="CHEBI:15378"/>
        <dbReference type="ChEBI" id="CHEBI:66954"/>
        <dbReference type="ChEBI" id="CHEBI:78552"/>
        <dbReference type="EC" id="3.1.4.37"/>
    </reaction>
</comment>
<evidence type="ECO:0000256" key="11">
    <source>
        <dbReference type="ARBA" id="ARBA00022884"/>
    </source>
</evidence>
<dbReference type="InterPro" id="IPR047325">
    <property type="entry name" value="CNPase_cat"/>
</dbReference>
<comment type="subunit">
    <text evidence="5">Exists as monomers and homodimers.</text>
</comment>
<dbReference type="GO" id="GO:0004113">
    <property type="term" value="F:2',3'-cyclic-nucleotide 3'-phosphodiesterase activity"/>
    <property type="evidence" value="ECO:0007669"/>
    <property type="project" value="UniProtKB-EC"/>
</dbReference>
<keyword evidence="19" id="KW-1185">Reference proteome</keyword>
<evidence type="ECO:0000256" key="12">
    <source>
        <dbReference type="ARBA" id="ARBA00023136"/>
    </source>
</evidence>
<dbReference type="PANTHER" id="PTHR10156">
    <property type="entry name" value="2',3'-CYCLIC-NUCLEOTIDE 3'-PHOSPHODIESTERASE"/>
    <property type="match status" value="1"/>
</dbReference>
<dbReference type="InterPro" id="IPR008431">
    <property type="entry name" value="CNPase"/>
</dbReference>
<dbReference type="Pfam" id="PF13671">
    <property type="entry name" value="AAA_33"/>
    <property type="match status" value="1"/>
</dbReference>
<dbReference type="GO" id="GO:0009214">
    <property type="term" value="P:cyclic nucleotide catabolic process"/>
    <property type="evidence" value="ECO:0007669"/>
    <property type="project" value="InterPro"/>
</dbReference>
<keyword evidence="13" id="KW-0449">Lipoprotein</keyword>
<evidence type="ECO:0000256" key="1">
    <source>
        <dbReference type="ARBA" id="ARBA00000610"/>
    </source>
</evidence>
<dbReference type="GO" id="GO:0005737">
    <property type="term" value="C:cytoplasm"/>
    <property type="evidence" value="ECO:0007669"/>
    <property type="project" value="TreeGrafter"/>
</dbReference>
<dbReference type="EMBL" id="SUNJ01010952">
    <property type="protein sequence ID" value="TPP59254.1"/>
    <property type="molecule type" value="Genomic_DNA"/>
</dbReference>